<dbReference type="Proteomes" id="UP000324222">
    <property type="component" value="Unassembled WGS sequence"/>
</dbReference>
<evidence type="ECO:0000313" key="3">
    <source>
        <dbReference type="Proteomes" id="UP000324222"/>
    </source>
</evidence>
<protein>
    <submittedName>
        <fullName evidence="2">Uncharacterized protein</fullName>
    </submittedName>
</protein>
<feature type="region of interest" description="Disordered" evidence="1">
    <location>
        <begin position="1"/>
        <end position="22"/>
    </location>
</feature>
<dbReference type="AlphaFoldDB" id="A0A5B7ILT8"/>
<keyword evidence="3" id="KW-1185">Reference proteome</keyword>
<feature type="region of interest" description="Disordered" evidence="1">
    <location>
        <begin position="54"/>
        <end position="78"/>
    </location>
</feature>
<evidence type="ECO:0000256" key="1">
    <source>
        <dbReference type="SAM" id="MobiDB-lite"/>
    </source>
</evidence>
<gene>
    <name evidence="2" type="ORF">E2C01_075911</name>
</gene>
<evidence type="ECO:0000313" key="2">
    <source>
        <dbReference type="EMBL" id="MPC81304.1"/>
    </source>
</evidence>
<name>A0A5B7ILT8_PORTR</name>
<feature type="compositionally biased region" description="Gly residues" evidence="1">
    <location>
        <begin position="8"/>
        <end position="20"/>
    </location>
</feature>
<reference evidence="2 3" key="1">
    <citation type="submission" date="2019-05" db="EMBL/GenBank/DDBJ databases">
        <title>Another draft genome of Portunus trituberculatus and its Hox gene families provides insights of decapod evolution.</title>
        <authorList>
            <person name="Jeong J.-H."/>
            <person name="Song I."/>
            <person name="Kim S."/>
            <person name="Choi T."/>
            <person name="Kim D."/>
            <person name="Ryu S."/>
            <person name="Kim W."/>
        </authorList>
    </citation>
    <scope>NUCLEOTIDE SEQUENCE [LARGE SCALE GENOMIC DNA]</scope>
    <source>
        <tissue evidence="2">Muscle</tissue>
    </source>
</reference>
<feature type="compositionally biased region" description="Polar residues" evidence="1">
    <location>
        <begin position="63"/>
        <end position="78"/>
    </location>
</feature>
<sequence>MRACLATGGRGGAGRGGTGRDGAEECVGFKQNTERVTRAPELHSQAFRRLVFSARRSRGSGRNGQDTMSSSHTYSGPTSIQAMTLYRGRVTANSPVSVREPENETLVA</sequence>
<comment type="caution">
    <text evidence="2">The sequence shown here is derived from an EMBL/GenBank/DDBJ whole genome shotgun (WGS) entry which is preliminary data.</text>
</comment>
<organism evidence="2 3">
    <name type="scientific">Portunus trituberculatus</name>
    <name type="common">Swimming crab</name>
    <name type="synonym">Neptunus trituberculatus</name>
    <dbReference type="NCBI Taxonomy" id="210409"/>
    <lineage>
        <taxon>Eukaryota</taxon>
        <taxon>Metazoa</taxon>
        <taxon>Ecdysozoa</taxon>
        <taxon>Arthropoda</taxon>
        <taxon>Crustacea</taxon>
        <taxon>Multicrustacea</taxon>
        <taxon>Malacostraca</taxon>
        <taxon>Eumalacostraca</taxon>
        <taxon>Eucarida</taxon>
        <taxon>Decapoda</taxon>
        <taxon>Pleocyemata</taxon>
        <taxon>Brachyura</taxon>
        <taxon>Eubrachyura</taxon>
        <taxon>Portunoidea</taxon>
        <taxon>Portunidae</taxon>
        <taxon>Portuninae</taxon>
        <taxon>Portunus</taxon>
    </lineage>
</organism>
<proteinExistence type="predicted"/>
<accession>A0A5B7ILT8</accession>
<dbReference type="EMBL" id="VSRR010056544">
    <property type="protein sequence ID" value="MPC81304.1"/>
    <property type="molecule type" value="Genomic_DNA"/>
</dbReference>